<accession>G8XTB1</accession>
<reference evidence="1 2" key="1">
    <citation type="submission" date="2011-12" db="EMBL/GenBank/DDBJ databases">
        <title>Comparative genomics of primate cytomegaloviruses.</title>
        <authorList>
            <person name="Davison A.J."/>
            <person name="Holton M."/>
            <person name="Dolan A."/>
            <person name="Dargan D.J."/>
            <person name="Gatherer D."/>
            <person name="Hayward G.S."/>
        </authorList>
    </citation>
    <scope>NUCLEOTIDE SEQUENCE [LARGE SCALE GENOMIC DNA]</scope>
    <source>
        <strain evidence="1">2715</strain>
    </source>
</reference>
<dbReference type="GeneID" id="25026456"/>
<keyword evidence="2" id="KW-1185">Reference proteome</keyword>
<dbReference type="Proteomes" id="UP000116555">
    <property type="component" value="Segment"/>
</dbReference>
<evidence type="ECO:0000313" key="2">
    <source>
        <dbReference type="Proteomes" id="UP000116555"/>
    </source>
</evidence>
<dbReference type="InterPro" id="IPR019624">
    <property type="entry name" value="Herpes_UL40"/>
</dbReference>
<gene>
    <name evidence="1" type="primary">UL40</name>
</gene>
<evidence type="ECO:0000313" key="1">
    <source>
        <dbReference type="EMBL" id="AEV80404.1"/>
    </source>
</evidence>
<proteinExistence type="predicted"/>
<organismHost>
    <name type="scientific">Macaca</name>
    <name type="common">macaques</name>
    <dbReference type="NCBI Taxonomy" id="9539"/>
</organismHost>
<dbReference type="RefSeq" id="YP_004936015.1">
    <property type="nucleotide sequence ID" value="NC_012783.2"/>
</dbReference>
<dbReference type="EMBL" id="FJ483968">
    <property type="protein sequence ID" value="AEV80404.1"/>
    <property type="molecule type" value="Genomic_DNA"/>
</dbReference>
<name>G8XTB1_SCMVC</name>
<protein>
    <submittedName>
        <fullName evidence="1">Membrane glycoprotein UL40</fullName>
    </submittedName>
</protein>
<dbReference type="Pfam" id="PF10682">
    <property type="entry name" value="UL40"/>
    <property type="match status" value="1"/>
</dbReference>
<dbReference type="KEGG" id="vg:25026456"/>
<organism evidence="1 2">
    <name type="scientific">Simian cytomegalovirus (strain Colburn)</name>
    <dbReference type="NCBI Taxonomy" id="50292"/>
    <lineage>
        <taxon>Viruses</taxon>
        <taxon>Duplodnaviria</taxon>
        <taxon>Heunggongvirae</taxon>
        <taxon>Peploviricota</taxon>
        <taxon>Herviviricetes</taxon>
        <taxon>Herpesvirales</taxon>
        <taxon>Orthoherpesviridae</taxon>
        <taxon>Betaherpesvirinae</taxon>
        <taxon>Cytomegalovirus</taxon>
        <taxon>Cytomegalovirus cercopithecinebeta5</taxon>
    </lineage>
</organism>
<sequence>MSLLCVTVMAPRTLLLIVGFLAVLLGPGGASASERRTQNFQNCSVVYHGVMYLRKENGLKNFTVQGRYCLPGAILNIVLNSTVAADICPDAVMSNVTYVRSVAVHGSLPTSEVVGVLSCPRSENRLFSHIQRHLGLYPALSLGLETMWLYTLCALSLSIFSAFYPQMAYVDNPLPKPPASIPNKKLNL</sequence>